<dbReference type="STRING" id="1260918.AWC06_01475"/>
<dbReference type="OrthoDB" id="4673009at2"/>
<dbReference type="AlphaFoldDB" id="A0A1X1UJR6"/>
<feature type="chain" id="PRO_5039255229" description="Glucose dehydrogenase" evidence="1">
    <location>
        <begin position="44"/>
        <end position="413"/>
    </location>
</feature>
<dbReference type="EMBL" id="LQOW01000031">
    <property type="protein sequence ID" value="ORV56899.1"/>
    <property type="molecule type" value="Genomic_DNA"/>
</dbReference>
<reference evidence="2 3" key="1">
    <citation type="submission" date="2016-01" db="EMBL/GenBank/DDBJ databases">
        <title>The new phylogeny of the genus Mycobacterium.</title>
        <authorList>
            <person name="Tarcisio F."/>
            <person name="Conor M."/>
            <person name="Antonella G."/>
            <person name="Elisabetta G."/>
            <person name="Giulia F.S."/>
            <person name="Sara T."/>
            <person name="Anna F."/>
            <person name="Clotilde B."/>
            <person name="Roberto B."/>
            <person name="Veronica D.S."/>
            <person name="Fabio R."/>
            <person name="Monica P."/>
            <person name="Olivier J."/>
            <person name="Enrico T."/>
            <person name="Nicola S."/>
        </authorList>
    </citation>
    <scope>NUCLEOTIDE SEQUENCE [LARGE SCALE GENOMIC DNA]</scope>
    <source>
        <strain evidence="2 3">DSM 45731</strain>
    </source>
</reference>
<keyword evidence="1" id="KW-0732">Signal</keyword>
<proteinExistence type="predicted"/>
<evidence type="ECO:0000313" key="2">
    <source>
        <dbReference type="EMBL" id="ORV56899.1"/>
    </source>
</evidence>
<gene>
    <name evidence="2" type="ORF">AWC06_01475</name>
</gene>
<name>A0A1X1UJR6_9MYCO</name>
<protein>
    <recommendedName>
        <fullName evidence="4">Glucose dehydrogenase</fullName>
    </recommendedName>
</protein>
<evidence type="ECO:0000313" key="3">
    <source>
        <dbReference type="Proteomes" id="UP000194000"/>
    </source>
</evidence>
<organism evidence="2 3">
    <name type="scientific">Mycobacterium fragae</name>
    <dbReference type="NCBI Taxonomy" id="1260918"/>
    <lineage>
        <taxon>Bacteria</taxon>
        <taxon>Bacillati</taxon>
        <taxon>Actinomycetota</taxon>
        <taxon>Actinomycetes</taxon>
        <taxon>Mycobacteriales</taxon>
        <taxon>Mycobacteriaceae</taxon>
        <taxon>Mycobacterium</taxon>
    </lineage>
</organism>
<dbReference type="SUPFAM" id="SSF69322">
    <property type="entry name" value="Tricorn protease domain 2"/>
    <property type="match status" value="1"/>
</dbReference>
<dbReference type="Proteomes" id="UP000194000">
    <property type="component" value="Unassembled WGS sequence"/>
</dbReference>
<sequence>MPAYLIHPKGIVVNHIGIRSRLALLAVAVAAVMAASCSTSTAAAQPAAHGVEAPIDTIPWSHVGPGWMLAEWTPATSHRPGEMPAPNEPTWDKVATTLYLVDPAGGRYPIITFPPGSTARLVDWSGDRSRALFDVAKPGSMTGGTVISVDLRNGKQIAFPVGKGGPIGYARPDGTAVLINQGRYRDDPGLLERVDLAGKPELTYPLGKDYTGGVLATPDGAQLVLGTSKGLALMGNDGTPGKELPVPGKLSTCSPIRWWSSTVVLARCRDATRFSSAGQLWQVPIDGTAPTALTAVNSAQGDDPGFAGDYGDVDAWQLPSGTFLQSLGACGTMFLSRLTPDGHTTRVKVPGVSSSVHVNGVSGDKLVLVAKAGCGGGTSLLTYDPVANTHTVLLGPTVNGGSVVEAIVYPSQK</sequence>
<feature type="signal peptide" evidence="1">
    <location>
        <begin position="1"/>
        <end position="43"/>
    </location>
</feature>
<evidence type="ECO:0000256" key="1">
    <source>
        <dbReference type="SAM" id="SignalP"/>
    </source>
</evidence>
<comment type="caution">
    <text evidence="2">The sequence shown here is derived from an EMBL/GenBank/DDBJ whole genome shotgun (WGS) entry which is preliminary data.</text>
</comment>
<accession>A0A1X1UJR6</accession>
<keyword evidence="3" id="KW-1185">Reference proteome</keyword>
<evidence type="ECO:0008006" key="4">
    <source>
        <dbReference type="Google" id="ProtNLM"/>
    </source>
</evidence>